<dbReference type="Pfam" id="PF19335">
    <property type="entry name" value="HMBD"/>
    <property type="match status" value="1"/>
</dbReference>
<evidence type="ECO:0000313" key="9">
    <source>
        <dbReference type="EMBL" id="WFN55488.1"/>
    </source>
</evidence>
<dbReference type="Gene3D" id="2.40.30.170">
    <property type="match status" value="1"/>
</dbReference>
<dbReference type="SUPFAM" id="SSF111369">
    <property type="entry name" value="HlyD-like secretion proteins"/>
    <property type="match status" value="1"/>
</dbReference>
<dbReference type="InterPro" id="IPR058649">
    <property type="entry name" value="CzcB_C"/>
</dbReference>
<dbReference type="Gene3D" id="2.40.420.20">
    <property type="match status" value="1"/>
</dbReference>
<evidence type="ECO:0000259" key="8">
    <source>
        <dbReference type="Pfam" id="PF25975"/>
    </source>
</evidence>
<reference evidence="9 10" key="1">
    <citation type="submission" date="2022-12" db="EMBL/GenBank/DDBJ databases">
        <title>Complete genome sequencing of Dickeya lacustris type strain LMG30899.</title>
        <authorList>
            <person name="Dobhal S."/>
            <person name="Arizala D."/>
            <person name="Arif M."/>
        </authorList>
    </citation>
    <scope>NUCLEOTIDE SEQUENCE [LARGE SCALE GENOMIC DNA]</scope>
    <source>
        <strain evidence="9 10">LMG30899</strain>
    </source>
</reference>
<comment type="similarity">
    <text evidence="1">Belongs to the membrane fusion protein (MFP) (TC 8.A.1) family.</text>
</comment>
<dbReference type="Pfam" id="PF25919">
    <property type="entry name" value="BSH_CusB"/>
    <property type="match status" value="1"/>
</dbReference>
<dbReference type="InterPro" id="IPR042230">
    <property type="entry name" value="CusF_sf"/>
</dbReference>
<dbReference type="Pfam" id="PF25975">
    <property type="entry name" value="CzcB_C"/>
    <property type="match status" value="1"/>
</dbReference>
<name>A0ABY8G692_9GAMM</name>
<feature type="domain" description="CzcB-like C-terminal circularly permuted SH3-like" evidence="8">
    <location>
        <begin position="345"/>
        <end position="404"/>
    </location>
</feature>
<organism evidence="9 10">
    <name type="scientific">Dickeya lacustris</name>
    <dbReference type="NCBI Taxonomy" id="2259638"/>
    <lineage>
        <taxon>Bacteria</taxon>
        <taxon>Pseudomonadati</taxon>
        <taxon>Pseudomonadota</taxon>
        <taxon>Gammaproteobacteria</taxon>
        <taxon>Enterobacterales</taxon>
        <taxon>Pectobacteriaceae</taxon>
        <taxon>Dickeya</taxon>
    </lineage>
</organism>
<feature type="region of interest" description="Disordered" evidence="3">
    <location>
        <begin position="34"/>
        <end position="55"/>
    </location>
</feature>
<evidence type="ECO:0000259" key="7">
    <source>
        <dbReference type="Pfam" id="PF25954"/>
    </source>
</evidence>
<evidence type="ECO:0000256" key="1">
    <source>
        <dbReference type="ARBA" id="ARBA00009477"/>
    </source>
</evidence>
<dbReference type="Gene3D" id="2.40.50.320">
    <property type="entry name" value="Copper binding periplasmic protein CusF"/>
    <property type="match status" value="1"/>
</dbReference>
<sequence length="519" mass="56099">MNRTRITSLMVLAIALTAASAGYIIGTRSRHSTQPVATPLAREQNAPSSPAPAAATPSRQVLYWYDPMVPDKRFEQPGKSPFMDMPLRPRYADEEQDSGGVRVSARQQQNLGVQTASTERRTRSSALSGYGTVVINQHSLRTVVAPSGGVVEQLNINAVQQPVQAGQTLAMLWNPGWAAAQQEYLAVRQLGDAALSQAARQKLALMFMPESVIRDVERNGKPQPRLALRAPQSGYVNRLDVRVGAQLTPAQPLFELAYADPAWLEIDYPAWQAATVHQGDTVLATSDSWPGEAFHGQISEVLPQLDTTTRTLKARIELDNPGQRLKPGMYLRVQLAAAQAQTALMIPQSALLMSSQQNRVLVSEGQGYFTPRQVQTGAMQDGWVEILSGLNEGEHVVTSGQFLLDSEASLHSALASFSNGTPQEAKPAASSPARDYQATGIINAINGRQVTIAHDAIEALGWPPMIMDFTADAALPDTLRPGVRVTFRFLVQDSGATLRAIQPVATTQPDVTTTHGGHP</sequence>
<dbReference type="InterPro" id="IPR045800">
    <property type="entry name" value="HMBD"/>
</dbReference>
<proteinExistence type="inferred from homology"/>
<dbReference type="Gene3D" id="6.10.140.730">
    <property type="match status" value="1"/>
</dbReference>
<evidence type="ECO:0000259" key="5">
    <source>
        <dbReference type="Pfam" id="PF25869"/>
    </source>
</evidence>
<dbReference type="InterPro" id="IPR021647">
    <property type="entry name" value="CusF_Ec"/>
</dbReference>
<evidence type="ECO:0000259" key="6">
    <source>
        <dbReference type="Pfam" id="PF25919"/>
    </source>
</evidence>
<dbReference type="PANTHER" id="PTHR30097">
    <property type="entry name" value="CATION EFFLUX SYSTEM PROTEIN CUSB"/>
    <property type="match status" value="1"/>
</dbReference>
<accession>A0ABY8G692</accession>
<evidence type="ECO:0000256" key="2">
    <source>
        <dbReference type="ARBA" id="ARBA00022448"/>
    </source>
</evidence>
<dbReference type="InterPro" id="IPR058790">
    <property type="entry name" value="BSH_CusB"/>
</dbReference>
<feature type="domain" description="CusB-like beta-barrel" evidence="7">
    <location>
        <begin position="262"/>
        <end position="338"/>
    </location>
</feature>
<dbReference type="RefSeq" id="WP_125258858.1">
    <property type="nucleotide sequence ID" value="NZ_CP114280.1"/>
</dbReference>
<protein>
    <submittedName>
        <fullName evidence="9">Efflux RND transporter periplasmic adaptor subunit</fullName>
    </submittedName>
</protein>
<dbReference type="EMBL" id="CP114280">
    <property type="protein sequence ID" value="WFN55488.1"/>
    <property type="molecule type" value="Genomic_DNA"/>
</dbReference>
<dbReference type="InterPro" id="IPR006143">
    <property type="entry name" value="RND_pump_MFP"/>
</dbReference>
<keyword evidence="10" id="KW-1185">Reference proteome</keyword>
<dbReference type="Proteomes" id="UP001219630">
    <property type="component" value="Chromosome"/>
</dbReference>
<keyword evidence="2" id="KW-0813">Transport</keyword>
<evidence type="ECO:0000256" key="3">
    <source>
        <dbReference type="SAM" id="MobiDB-lite"/>
    </source>
</evidence>
<feature type="domain" description="Heavy metal binding" evidence="4">
    <location>
        <begin position="63"/>
        <end position="89"/>
    </location>
</feature>
<evidence type="ECO:0000259" key="4">
    <source>
        <dbReference type="Pfam" id="PF19335"/>
    </source>
</evidence>
<gene>
    <name evidence="9" type="ORF">O1Q98_18135</name>
</gene>
<feature type="region of interest" description="Disordered" evidence="3">
    <location>
        <begin position="92"/>
        <end position="124"/>
    </location>
</feature>
<dbReference type="Pfam" id="PF11604">
    <property type="entry name" value="CusF_Ec"/>
    <property type="match status" value="1"/>
</dbReference>
<feature type="domain" description="CusB-like three alpha-helical bundle" evidence="5">
    <location>
        <begin position="177"/>
        <end position="224"/>
    </location>
</feature>
<evidence type="ECO:0000313" key="10">
    <source>
        <dbReference type="Proteomes" id="UP001219630"/>
    </source>
</evidence>
<dbReference type="PANTHER" id="PTHR30097:SF15">
    <property type="entry name" value="CATION EFFLUX SYSTEM PROTEIN CUSB"/>
    <property type="match status" value="1"/>
</dbReference>
<dbReference type="Pfam" id="PF25869">
    <property type="entry name" value="3HB_CusB"/>
    <property type="match status" value="1"/>
</dbReference>
<dbReference type="Pfam" id="PF25954">
    <property type="entry name" value="Beta-barrel_RND_2"/>
    <property type="match status" value="1"/>
</dbReference>
<feature type="compositionally biased region" description="Low complexity" evidence="3">
    <location>
        <begin position="46"/>
        <end position="55"/>
    </location>
</feature>
<dbReference type="InterPro" id="IPR058791">
    <property type="entry name" value="3HB_CusB"/>
</dbReference>
<dbReference type="InterPro" id="IPR051909">
    <property type="entry name" value="MFP_Cation_Efflux"/>
</dbReference>
<feature type="compositionally biased region" description="Polar residues" evidence="3">
    <location>
        <begin position="105"/>
        <end position="117"/>
    </location>
</feature>
<dbReference type="NCBIfam" id="TIGR01730">
    <property type="entry name" value="RND_mfp"/>
    <property type="match status" value="1"/>
</dbReference>
<dbReference type="InterPro" id="IPR058792">
    <property type="entry name" value="Beta-barrel_RND_2"/>
</dbReference>
<feature type="domain" description="CusB-like barrel-sandwich hybrid" evidence="6">
    <location>
        <begin position="142"/>
        <end position="256"/>
    </location>
</feature>